<name>A0ABT4AUQ2_9ACTN</name>
<evidence type="ECO:0008006" key="4">
    <source>
        <dbReference type="Google" id="ProtNLM"/>
    </source>
</evidence>
<feature type="transmembrane region" description="Helical" evidence="1">
    <location>
        <begin position="6"/>
        <end position="22"/>
    </location>
</feature>
<reference evidence="2" key="1">
    <citation type="submission" date="2022-11" db="EMBL/GenBank/DDBJ databases">
        <authorList>
            <person name="Somphong A."/>
            <person name="Phongsopitanun W."/>
        </authorList>
    </citation>
    <scope>NUCLEOTIDE SEQUENCE</scope>
    <source>
        <strain evidence="2">Pm04-4</strain>
    </source>
</reference>
<gene>
    <name evidence="2" type="ORF">OWR29_08185</name>
</gene>
<keyword evidence="1" id="KW-0812">Transmembrane</keyword>
<dbReference type="InterPro" id="IPR014719">
    <property type="entry name" value="Ribosomal_bL12_C/ClpS-like"/>
</dbReference>
<evidence type="ECO:0000313" key="2">
    <source>
        <dbReference type="EMBL" id="MCY1137974.1"/>
    </source>
</evidence>
<organism evidence="2 3">
    <name type="scientific">Paractinoplanes pyxinae</name>
    <dbReference type="NCBI Taxonomy" id="2997416"/>
    <lineage>
        <taxon>Bacteria</taxon>
        <taxon>Bacillati</taxon>
        <taxon>Actinomycetota</taxon>
        <taxon>Actinomycetes</taxon>
        <taxon>Micromonosporales</taxon>
        <taxon>Micromonosporaceae</taxon>
        <taxon>Paractinoplanes</taxon>
    </lineage>
</organism>
<dbReference type="Gene3D" id="3.30.1390.10">
    <property type="match status" value="1"/>
</dbReference>
<keyword evidence="1" id="KW-0472">Membrane</keyword>
<dbReference type="RefSeq" id="WP_267561946.1">
    <property type="nucleotide sequence ID" value="NZ_JAPNTZ010000003.1"/>
</dbReference>
<keyword evidence="1" id="KW-1133">Transmembrane helix</keyword>
<evidence type="ECO:0000256" key="1">
    <source>
        <dbReference type="SAM" id="Phobius"/>
    </source>
</evidence>
<dbReference type="EMBL" id="JAPNTZ010000003">
    <property type="protein sequence ID" value="MCY1137974.1"/>
    <property type="molecule type" value="Genomic_DNA"/>
</dbReference>
<proteinExistence type="predicted"/>
<protein>
    <recommendedName>
        <fullName evidence="4">Ribosomal protein L7/L12 C-terminal domain-containing protein</fullName>
    </recommendedName>
</protein>
<sequence>MDFGTVVALIIALVGFGLIVASRRDQRGSREAARLAAVERKLDAVMKHLGIEEPRAAEDPDVVAHLVKGEFIQAIKVYRERTGAGLAEAKDAVEQIARQRGLR</sequence>
<dbReference type="Proteomes" id="UP001151002">
    <property type="component" value="Unassembled WGS sequence"/>
</dbReference>
<comment type="caution">
    <text evidence="2">The sequence shown here is derived from an EMBL/GenBank/DDBJ whole genome shotgun (WGS) entry which is preliminary data.</text>
</comment>
<evidence type="ECO:0000313" key="3">
    <source>
        <dbReference type="Proteomes" id="UP001151002"/>
    </source>
</evidence>
<accession>A0ABT4AUQ2</accession>
<keyword evidence="3" id="KW-1185">Reference proteome</keyword>